<dbReference type="PANTHER" id="PTHR43398">
    <property type="entry name" value="DOLICHOL-PHOSPHATE MANNOSYLTRANSFERASE SUBUNIT 1"/>
    <property type="match status" value="1"/>
</dbReference>
<dbReference type="InterPro" id="IPR039528">
    <property type="entry name" value="DPM1-like"/>
</dbReference>
<dbReference type="SUPFAM" id="SSF53448">
    <property type="entry name" value="Nucleotide-diphospho-sugar transferases"/>
    <property type="match status" value="1"/>
</dbReference>
<evidence type="ECO:0000256" key="2">
    <source>
        <dbReference type="ARBA" id="ARBA00022676"/>
    </source>
</evidence>
<accession>A0A517VYB6</accession>
<dbReference type="InterPro" id="IPR001173">
    <property type="entry name" value="Glyco_trans_2-like"/>
</dbReference>
<evidence type="ECO:0000313" key="7">
    <source>
        <dbReference type="Proteomes" id="UP000318384"/>
    </source>
</evidence>
<reference evidence="7 8" key="1">
    <citation type="submission" date="2019-03" db="EMBL/GenBank/DDBJ databases">
        <title>Deep-cultivation of Planctomycetes and their phenomic and genomic characterization uncovers novel biology.</title>
        <authorList>
            <person name="Wiegand S."/>
            <person name="Jogler M."/>
            <person name="Boedeker C."/>
            <person name="Pinto D."/>
            <person name="Vollmers J."/>
            <person name="Rivas-Marin E."/>
            <person name="Kohn T."/>
            <person name="Peeters S.H."/>
            <person name="Heuer A."/>
            <person name="Rast P."/>
            <person name="Oberbeckmann S."/>
            <person name="Bunk B."/>
            <person name="Jeske O."/>
            <person name="Meyerdierks A."/>
            <person name="Storesund J.E."/>
            <person name="Kallscheuer N."/>
            <person name="Luecker S."/>
            <person name="Lage O.M."/>
            <person name="Pohl T."/>
            <person name="Merkel B.J."/>
            <person name="Hornburger P."/>
            <person name="Mueller R.-W."/>
            <person name="Bruemmer F."/>
            <person name="Labrenz M."/>
            <person name="Spormann A.M."/>
            <person name="Op den Camp H."/>
            <person name="Overmann J."/>
            <person name="Amann R."/>
            <person name="Jetten M.S.M."/>
            <person name="Mascher T."/>
            <person name="Medema M.H."/>
            <person name="Devos D.P."/>
            <person name="Kaster A.-K."/>
            <person name="Ovreas L."/>
            <person name="Rohde M."/>
            <person name="Galperin M.Y."/>
            <person name="Jogler C."/>
        </authorList>
    </citation>
    <scope>NUCLEOTIDE SEQUENCE [LARGE SCALE GENOMIC DNA]</scope>
    <source>
        <strain evidence="5 8">V144</strain>
        <strain evidence="6 7">V202</strain>
    </source>
</reference>
<dbReference type="PANTHER" id="PTHR43398:SF1">
    <property type="entry name" value="DOLICHOL-PHOSPHATE MANNOSYLTRANSFERASE SUBUNIT 1"/>
    <property type="match status" value="1"/>
</dbReference>
<dbReference type="GO" id="GO:0004582">
    <property type="term" value="F:dolichyl-phosphate beta-D-mannosyltransferase activity"/>
    <property type="evidence" value="ECO:0007669"/>
    <property type="project" value="InterPro"/>
</dbReference>
<dbReference type="FunFam" id="3.90.550.10:FF:000122">
    <property type="entry name" value="Dolichol-phosphate mannosyltransferase subunit 1"/>
    <property type="match status" value="1"/>
</dbReference>
<comment type="similarity">
    <text evidence="1">Belongs to the glycosyltransferase 2 family.</text>
</comment>
<keyword evidence="2 5" id="KW-0328">Glycosyltransferase</keyword>
<dbReference type="GO" id="GO:0009247">
    <property type="term" value="P:glycolipid biosynthetic process"/>
    <property type="evidence" value="ECO:0007669"/>
    <property type="project" value="TreeGrafter"/>
</dbReference>
<organism evidence="5 8">
    <name type="scientific">Gimesia aquarii</name>
    <dbReference type="NCBI Taxonomy" id="2527964"/>
    <lineage>
        <taxon>Bacteria</taxon>
        <taxon>Pseudomonadati</taxon>
        <taxon>Planctomycetota</taxon>
        <taxon>Planctomycetia</taxon>
        <taxon>Planctomycetales</taxon>
        <taxon>Planctomycetaceae</taxon>
        <taxon>Gimesia</taxon>
    </lineage>
</organism>
<dbReference type="GO" id="GO:0016020">
    <property type="term" value="C:membrane"/>
    <property type="evidence" value="ECO:0007669"/>
    <property type="project" value="GOC"/>
</dbReference>
<keyword evidence="7" id="KW-1185">Reference proteome</keyword>
<evidence type="ECO:0000313" key="6">
    <source>
        <dbReference type="EMBL" id="QDU09228.1"/>
    </source>
</evidence>
<dbReference type="EMBL" id="CP037422">
    <property type="protein sequence ID" value="QDU09228.1"/>
    <property type="molecule type" value="Genomic_DNA"/>
</dbReference>
<dbReference type="AlphaFoldDB" id="A0A517VYB6"/>
<name>A0A517VYB6_9PLAN</name>
<accession>A0A517WVH3</accession>
<dbReference type="EC" id="2.4.1.54" evidence="5"/>
<proteinExistence type="inferred from homology"/>
<dbReference type="GO" id="GO:0047267">
    <property type="term" value="F:undecaprenyl-phosphate mannosyltransferase activity"/>
    <property type="evidence" value="ECO:0007669"/>
    <property type="project" value="UniProtKB-EC"/>
</dbReference>
<evidence type="ECO:0000313" key="5">
    <source>
        <dbReference type="EMBL" id="QDT97993.1"/>
    </source>
</evidence>
<keyword evidence="3 5" id="KW-0808">Transferase</keyword>
<sequence>MTDSDSPRLLVTLCTYNERENLELLIPEIHEHLPYAAILVIDDNSPDGTGEFAKELKKSDQRIHSIHRSGKLGLGTATVAGFQYAIENQYDLVLNLDADFSHPPRYMPALVEATKNADVAIGSRYVPGGEIEGWGPKRYFMSGAINWYARLLLRLKSRDCSGSFRCYRVSKLAEIDFSLLRAKGYAFQEEILYRCRRVGCTFEEVPFTFEERRFGSSKINLGEAFSALWVMFVLGIENCFGKRVRTLQSSD</sequence>
<dbReference type="Pfam" id="PF00535">
    <property type="entry name" value="Glycos_transf_2"/>
    <property type="match status" value="1"/>
</dbReference>
<dbReference type="Proteomes" id="UP000318384">
    <property type="component" value="Chromosome"/>
</dbReference>
<protein>
    <submittedName>
        <fullName evidence="5">Undecaprenyl-phosphate mannosyltransferase</fullName>
        <ecNumber evidence="5">2.4.1.54</ecNumber>
    </submittedName>
</protein>
<dbReference type="RefSeq" id="WP_144986292.1">
    <property type="nucleotide sequence ID" value="NZ_CP037422.1"/>
</dbReference>
<evidence type="ECO:0000256" key="1">
    <source>
        <dbReference type="ARBA" id="ARBA00006739"/>
    </source>
</evidence>
<feature type="domain" description="Glycosyltransferase 2-like" evidence="4">
    <location>
        <begin position="12"/>
        <end position="174"/>
    </location>
</feature>
<evidence type="ECO:0000313" key="8">
    <source>
        <dbReference type="Proteomes" id="UP000318704"/>
    </source>
</evidence>
<dbReference type="CDD" id="cd06442">
    <property type="entry name" value="DPM1_like"/>
    <property type="match status" value="1"/>
</dbReference>
<dbReference type="Proteomes" id="UP000318704">
    <property type="component" value="Chromosome"/>
</dbReference>
<dbReference type="Gene3D" id="3.90.550.10">
    <property type="entry name" value="Spore Coat Polysaccharide Biosynthesis Protein SpsA, Chain A"/>
    <property type="match status" value="1"/>
</dbReference>
<evidence type="ECO:0000256" key="3">
    <source>
        <dbReference type="ARBA" id="ARBA00022679"/>
    </source>
</evidence>
<evidence type="ECO:0000259" key="4">
    <source>
        <dbReference type="Pfam" id="PF00535"/>
    </source>
</evidence>
<dbReference type="KEGG" id="gaw:V144x_34760"/>
<dbReference type="OrthoDB" id="9810303at2"/>
<gene>
    <name evidence="5" type="ORF">V144x_34760</name>
    <name evidence="6" type="ORF">V202x_26000</name>
</gene>
<dbReference type="EMBL" id="CP037920">
    <property type="protein sequence ID" value="QDT97993.1"/>
    <property type="molecule type" value="Genomic_DNA"/>
</dbReference>
<dbReference type="InterPro" id="IPR029044">
    <property type="entry name" value="Nucleotide-diphossugar_trans"/>
</dbReference>